<accession>A0A851P861</accession>
<keyword evidence="8" id="KW-1185">Reference proteome</keyword>
<dbReference type="SMART" id="SM00355">
    <property type="entry name" value="ZnF_C2H2"/>
    <property type="match status" value="1"/>
</dbReference>
<dbReference type="PROSITE" id="PS00028">
    <property type="entry name" value="ZINC_FINGER_C2H2_1"/>
    <property type="match status" value="1"/>
</dbReference>
<dbReference type="EMBL" id="WBMW01006351">
    <property type="protein sequence ID" value="NXC51143.1"/>
    <property type="molecule type" value="Genomic_DNA"/>
</dbReference>
<sequence length="56" mass="6584">SFSSYSYLVIHQRIHSGERPYKCSECGKGFRWKGNLRVHQRVHTGERPYKCPECGK</sequence>
<evidence type="ECO:0000259" key="6">
    <source>
        <dbReference type="PROSITE" id="PS50157"/>
    </source>
</evidence>
<keyword evidence="4" id="KW-0862">Zinc</keyword>
<dbReference type="InterPro" id="IPR013087">
    <property type="entry name" value="Znf_C2H2_type"/>
</dbReference>
<keyword evidence="1" id="KW-0479">Metal-binding</keyword>
<gene>
    <name evidence="7" type="primary">Znf544_1</name>
    <name evidence="7" type="ORF">PENPIL_R13499</name>
</gene>
<keyword evidence="3 5" id="KW-0863">Zinc-finger</keyword>
<feature type="non-terminal residue" evidence="7">
    <location>
        <position position="56"/>
    </location>
</feature>
<proteinExistence type="predicted"/>
<name>A0A851P861_9GALL</name>
<evidence type="ECO:0000256" key="4">
    <source>
        <dbReference type="ARBA" id="ARBA00022833"/>
    </source>
</evidence>
<dbReference type="GO" id="GO:0005634">
    <property type="term" value="C:nucleus"/>
    <property type="evidence" value="ECO:0007669"/>
    <property type="project" value="TreeGrafter"/>
</dbReference>
<evidence type="ECO:0000256" key="1">
    <source>
        <dbReference type="ARBA" id="ARBA00022723"/>
    </source>
</evidence>
<reference evidence="7" key="1">
    <citation type="submission" date="2019-09" db="EMBL/GenBank/DDBJ databases">
        <title>Bird 10,000 Genomes (B10K) Project - Family phase.</title>
        <authorList>
            <person name="Zhang G."/>
        </authorList>
    </citation>
    <scope>NUCLEOTIDE SEQUENCE</scope>
    <source>
        <strain evidence="7">B10K-DU-001-08</strain>
        <tissue evidence="7">Muscle</tissue>
    </source>
</reference>
<evidence type="ECO:0000256" key="2">
    <source>
        <dbReference type="ARBA" id="ARBA00022737"/>
    </source>
</evidence>
<dbReference type="Pfam" id="PF00096">
    <property type="entry name" value="zf-C2H2"/>
    <property type="match status" value="1"/>
</dbReference>
<dbReference type="PANTHER" id="PTHR14196">
    <property type="entry name" value="ODD-SKIPPED - RELATED"/>
    <property type="match status" value="1"/>
</dbReference>
<dbReference type="GO" id="GO:0008270">
    <property type="term" value="F:zinc ion binding"/>
    <property type="evidence" value="ECO:0007669"/>
    <property type="project" value="UniProtKB-KW"/>
</dbReference>
<dbReference type="FunFam" id="3.30.160.60:FF:002343">
    <property type="entry name" value="Zinc finger protein 33A"/>
    <property type="match status" value="1"/>
</dbReference>
<dbReference type="GO" id="GO:0000977">
    <property type="term" value="F:RNA polymerase II transcription regulatory region sequence-specific DNA binding"/>
    <property type="evidence" value="ECO:0007669"/>
    <property type="project" value="TreeGrafter"/>
</dbReference>
<dbReference type="OrthoDB" id="9119722at2759"/>
<dbReference type="AlphaFoldDB" id="A0A851P861"/>
<dbReference type="SUPFAM" id="SSF57667">
    <property type="entry name" value="beta-beta-alpha zinc fingers"/>
    <property type="match status" value="1"/>
</dbReference>
<dbReference type="InterPro" id="IPR050717">
    <property type="entry name" value="C2H2-ZF_Transcription_Reg"/>
</dbReference>
<organism evidence="7 8">
    <name type="scientific">Penelope pileata</name>
    <dbReference type="NCBI Taxonomy" id="1118817"/>
    <lineage>
        <taxon>Eukaryota</taxon>
        <taxon>Metazoa</taxon>
        <taxon>Chordata</taxon>
        <taxon>Craniata</taxon>
        <taxon>Vertebrata</taxon>
        <taxon>Euteleostomi</taxon>
        <taxon>Archelosauria</taxon>
        <taxon>Archosauria</taxon>
        <taxon>Dinosauria</taxon>
        <taxon>Saurischia</taxon>
        <taxon>Theropoda</taxon>
        <taxon>Coelurosauria</taxon>
        <taxon>Aves</taxon>
        <taxon>Neognathae</taxon>
        <taxon>Galloanserae</taxon>
        <taxon>Galliformes</taxon>
        <taxon>Cracidae</taxon>
        <taxon>Penelope</taxon>
    </lineage>
</organism>
<evidence type="ECO:0000256" key="5">
    <source>
        <dbReference type="PROSITE-ProRule" id="PRU00042"/>
    </source>
</evidence>
<dbReference type="PROSITE" id="PS50157">
    <property type="entry name" value="ZINC_FINGER_C2H2_2"/>
    <property type="match status" value="2"/>
</dbReference>
<protein>
    <submittedName>
        <fullName evidence="7">ZN544 protein</fullName>
    </submittedName>
</protein>
<dbReference type="PANTHER" id="PTHR14196:SF12">
    <property type="entry name" value="ZINC FINGER PROTEIN 208-LIKE"/>
    <property type="match status" value="1"/>
</dbReference>
<dbReference type="GO" id="GO:0000981">
    <property type="term" value="F:DNA-binding transcription factor activity, RNA polymerase II-specific"/>
    <property type="evidence" value="ECO:0007669"/>
    <property type="project" value="TreeGrafter"/>
</dbReference>
<feature type="domain" description="C2H2-type" evidence="6">
    <location>
        <begin position="1"/>
        <end position="20"/>
    </location>
</feature>
<comment type="caution">
    <text evidence="7">The sequence shown here is derived from an EMBL/GenBank/DDBJ whole genome shotgun (WGS) entry which is preliminary data.</text>
</comment>
<dbReference type="InterPro" id="IPR036236">
    <property type="entry name" value="Znf_C2H2_sf"/>
</dbReference>
<evidence type="ECO:0000256" key="3">
    <source>
        <dbReference type="ARBA" id="ARBA00022771"/>
    </source>
</evidence>
<keyword evidence="2" id="KW-0677">Repeat</keyword>
<evidence type="ECO:0000313" key="7">
    <source>
        <dbReference type="EMBL" id="NXC51143.1"/>
    </source>
</evidence>
<dbReference type="Gene3D" id="3.30.160.60">
    <property type="entry name" value="Classic Zinc Finger"/>
    <property type="match status" value="3"/>
</dbReference>
<feature type="domain" description="C2H2-type" evidence="6">
    <location>
        <begin position="21"/>
        <end position="48"/>
    </location>
</feature>
<dbReference type="Proteomes" id="UP000613066">
    <property type="component" value="Unassembled WGS sequence"/>
</dbReference>
<evidence type="ECO:0000313" key="8">
    <source>
        <dbReference type="Proteomes" id="UP000613066"/>
    </source>
</evidence>
<feature type="non-terminal residue" evidence="7">
    <location>
        <position position="1"/>
    </location>
</feature>